<organism evidence="2 3">
    <name type="scientific">Microlunatus ginsengisoli</name>
    <dbReference type="NCBI Taxonomy" id="363863"/>
    <lineage>
        <taxon>Bacteria</taxon>
        <taxon>Bacillati</taxon>
        <taxon>Actinomycetota</taxon>
        <taxon>Actinomycetes</taxon>
        <taxon>Propionibacteriales</taxon>
        <taxon>Propionibacteriaceae</taxon>
        <taxon>Microlunatus</taxon>
    </lineage>
</organism>
<dbReference type="RefSeq" id="WP_344805356.1">
    <property type="nucleotide sequence ID" value="NZ_BAABAB010000017.1"/>
</dbReference>
<name>A0ABP7A202_9ACTN</name>
<feature type="transmembrane region" description="Helical" evidence="1">
    <location>
        <begin position="117"/>
        <end position="137"/>
    </location>
</feature>
<evidence type="ECO:0000313" key="3">
    <source>
        <dbReference type="Proteomes" id="UP001501490"/>
    </source>
</evidence>
<keyword evidence="1" id="KW-1133">Transmembrane helix</keyword>
<dbReference type="Pfam" id="PF06541">
    <property type="entry name" value="ABC_trans_CmpB"/>
    <property type="match status" value="1"/>
</dbReference>
<keyword evidence="3" id="KW-1185">Reference proteome</keyword>
<evidence type="ECO:0000256" key="1">
    <source>
        <dbReference type="SAM" id="Phobius"/>
    </source>
</evidence>
<feature type="transmembrane region" description="Helical" evidence="1">
    <location>
        <begin position="16"/>
        <end position="35"/>
    </location>
</feature>
<accession>A0ABP7A202</accession>
<sequence>MFSASVLGVPLYDVLWGFYVFCVLGVIVEMVFCLAKEGVLESRVGLLYLPLSPIYGFGGVAIGLFLYRYLDQPVIMFFVGILVGTVLEYVASLVMEKAFHTVFWDYSDKPLNLHGRVCAQYSIYWGFLSLLLLYVIVPPTARLIDAIDPAVGAPLLVVLLVLTLLSTVLTLGSFGRLERRIERIRAGDPADSPNSWDRLLERLAPDHVVIDTFPRMSLVLEYLQLTGEQRRWIRVDAHWGRPSELHRQHRQLVSVYEGDAP</sequence>
<evidence type="ECO:0008006" key="4">
    <source>
        <dbReference type="Google" id="ProtNLM"/>
    </source>
</evidence>
<feature type="transmembrane region" description="Helical" evidence="1">
    <location>
        <begin position="47"/>
        <end position="69"/>
    </location>
</feature>
<dbReference type="EMBL" id="BAABAB010000017">
    <property type="protein sequence ID" value="GAA3623360.1"/>
    <property type="molecule type" value="Genomic_DNA"/>
</dbReference>
<keyword evidence="1" id="KW-0812">Transmembrane</keyword>
<reference evidence="3" key="1">
    <citation type="journal article" date="2019" name="Int. J. Syst. Evol. Microbiol.">
        <title>The Global Catalogue of Microorganisms (GCM) 10K type strain sequencing project: providing services to taxonomists for standard genome sequencing and annotation.</title>
        <authorList>
            <consortium name="The Broad Institute Genomics Platform"/>
            <consortium name="The Broad Institute Genome Sequencing Center for Infectious Disease"/>
            <person name="Wu L."/>
            <person name="Ma J."/>
        </authorList>
    </citation>
    <scope>NUCLEOTIDE SEQUENCE [LARGE SCALE GENOMIC DNA]</scope>
    <source>
        <strain evidence="3">JCM 16929</strain>
    </source>
</reference>
<protein>
    <recommendedName>
        <fullName evidence="4">ABC transporter permease</fullName>
    </recommendedName>
</protein>
<dbReference type="Proteomes" id="UP001501490">
    <property type="component" value="Unassembled WGS sequence"/>
</dbReference>
<feature type="transmembrane region" description="Helical" evidence="1">
    <location>
        <begin position="75"/>
        <end position="96"/>
    </location>
</feature>
<proteinExistence type="predicted"/>
<comment type="caution">
    <text evidence="2">The sequence shown here is derived from an EMBL/GenBank/DDBJ whole genome shotgun (WGS) entry which is preliminary data.</text>
</comment>
<dbReference type="InterPro" id="IPR010540">
    <property type="entry name" value="CmpB_TMEM229"/>
</dbReference>
<gene>
    <name evidence="2" type="ORF">GCM10022236_27210</name>
</gene>
<feature type="transmembrane region" description="Helical" evidence="1">
    <location>
        <begin position="149"/>
        <end position="175"/>
    </location>
</feature>
<keyword evidence="1" id="KW-0472">Membrane</keyword>
<evidence type="ECO:0000313" key="2">
    <source>
        <dbReference type="EMBL" id="GAA3623360.1"/>
    </source>
</evidence>